<evidence type="ECO:0000313" key="6">
    <source>
        <dbReference type="WBParaSite" id="maker-unitig_44318-snap-gene-0.2-mRNA-1"/>
    </source>
</evidence>
<dbReference type="AlphaFoldDB" id="A0A1I8FS00"/>
<dbReference type="GO" id="GO:0005506">
    <property type="term" value="F:iron ion binding"/>
    <property type="evidence" value="ECO:0007669"/>
    <property type="project" value="InterPro"/>
</dbReference>
<evidence type="ECO:0000313" key="5">
    <source>
        <dbReference type="Proteomes" id="UP000095280"/>
    </source>
</evidence>
<sequence length="583" mass="63856">VEGQLVINEQAHFSIETLTASVATTEEGLVSRRLTSGGRPGDDAVEDSGPARNQIRVVSPRIGGGFGGKLLMIDLVAAACAVASDSLGRPVRMYMSLGPTLALAMEAAGMLLALPAAAGPDEKLRATSLGHQQRGGYTLNMQAMLADELKHSIDSAFFCPSYRLSLKQMRTDRQREHLRSGPGRASARLACQPAAHGPTLDLGASWEFDPIEFKYRNLYSDGQRMWRELHQAAEVEKRLAELPEFNKNNRFRKRGLDMSASSYNIFYDRRPALPGLGRQRDAEHGGAEMGQGIGVKAAQQAAAILEIDINLVKIKATDSHVLLRKNGDRKGSRYSSTGVGVTEAEVDILTGRVRDPPSRPHDGCRQVAQTPASTSARLRAPSVTLYDSDSAKNLTDGTWNYKVPQAADIRRDLRVHVLRNSPNEAGVLSTKAIGEPPICLAATCVTAVKRAIEAFREQTGKPKQFLAFDRAFDAREGAATERGVSAADRVIRAELLQALVPVDAPQLAGQVPSRCAARQFIAIRRRIENTPSRRKVVLNEPCGWWSCPVSFRAFMIFRYLRTKPTRRRAKAQTEEPADQSWRG</sequence>
<feature type="domain" description="Aldehyde oxidase/xanthine dehydrogenase second molybdopterin binding" evidence="4">
    <location>
        <begin position="229"/>
        <end position="324"/>
    </location>
</feature>
<dbReference type="Pfam" id="PF02738">
    <property type="entry name" value="MoCoBD_1"/>
    <property type="match status" value="1"/>
</dbReference>
<feature type="domain" description="Aldehyde oxidase/xanthine dehydrogenase first molybdopterin binding" evidence="3">
    <location>
        <begin position="1"/>
        <end position="217"/>
    </location>
</feature>
<dbReference type="SUPFAM" id="SSF56003">
    <property type="entry name" value="Molybdenum cofactor-binding domain"/>
    <property type="match status" value="1"/>
</dbReference>
<reference evidence="6" key="1">
    <citation type="submission" date="2016-11" db="UniProtKB">
        <authorList>
            <consortium name="WormBaseParasite"/>
        </authorList>
    </citation>
    <scope>IDENTIFICATION</scope>
</reference>
<keyword evidence="1" id="KW-0500">Molybdenum</keyword>
<accession>A0A1I8FS00</accession>
<name>A0A1I8FS00_9PLAT</name>
<evidence type="ECO:0000256" key="2">
    <source>
        <dbReference type="SAM" id="MobiDB-lite"/>
    </source>
</evidence>
<dbReference type="Gene3D" id="3.30.365.10">
    <property type="entry name" value="Aldehyde oxidase/xanthine dehydrogenase, molybdopterin binding domain"/>
    <property type="match status" value="4"/>
</dbReference>
<dbReference type="InterPro" id="IPR046867">
    <property type="entry name" value="AldOxase/xan_DH_MoCoBD2"/>
</dbReference>
<keyword evidence="5" id="KW-1185">Reference proteome</keyword>
<dbReference type="GO" id="GO:0016491">
    <property type="term" value="F:oxidoreductase activity"/>
    <property type="evidence" value="ECO:0007669"/>
    <property type="project" value="InterPro"/>
</dbReference>
<feature type="region of interest" description="Disordered" evidence="2">
    <location>
        <begin position="29"/>
        <end position="51"/>
    </location>
</feature>
<evidence type="ECO:0000259" key="3">
    <source>
        <dbReference type="Pfam" id="PF02738"/>
    </source>
</evidence>
<dbReference type="InterPro" id="IPR037165">
    <property type="entry name" value="AldOxase/xan_DH_Mopterin-bd_sf"/>
</dbReference>
<evidence type="ECO:0000259" key="4">
    <source>
        <dbReference type="Pfam" id="PF20256"/>
    </source>
</evidence>
<protein>
    <submittedName>
        <fullName evidence="6">Ald_Xan_dh_C2 domain-containing protein</fullName>
    </submittedName>
</protein>
<evidence type="ECO:0000256" key="1">
    <source>
        <dbReference type="ARBA" id="ARBA00022505"/>
    </source>
</evidence>
<dbReference type="PANTHER" id="PTHR11908:SF132">
    <property type="entry name" value="ALDEHYDE OXIDASE 1-RELATED"/>
    <property type="match status" value="1"/>
</dbReference>
<proteinExistence type="predicted"/>
<dbReference type="Proteomes" id="UP000095280">
    <property type="component" value="Unplaced"/>
</dbReference>
<dbReference type="InterPro" id="IPR016208">
    <property type="entry name" value="Ald_Oxase/xanthine_DH-like"/>
</dbReference>
<dbReference type="InterPro" id="IPR008274">
    <property type="entry name" value="AldOxase/xan_DH_MoCoBD1"/>
</dbReference>
<organism evidence="5 6">
    <name type="scientific">Macrostomum lignano</name>
    <dbReference type="NCBI Taxonomy" id="282301"/>
    <lineage>
        <taxon>Eukaryota</taxon>
        <taxon>Metazoa</taxon>
        <taxon>Spiralia</taxon>
        <taxon>Lophotrochozoa</taxon>
        <taxon>Platyhelminthes</taxon>
        <taxon>Rhabditophora</taxon>
        <taxon>Macrostomorpha</taxon>
        <taxon>Macrostomida</taxon>
        <taxon>Macrostomidae</taxon>
        <taxon>Macrostomum</taxon>
    </lineage>
</organism>
<feature type="compositionally biased region" description="Basic and acidic residues" evidence="2">
    <location>
        <begin position="352"/>
        <end position="364"/>
    </location>
</feature>
<feature type="region of interest" description="Disordered" evidence="2">
    <location>
        <begin position="352"/>
        <end position="373"/>
    </location>
</feature>
<dbReference type="WBParaSite" id="maker-unitig_44318-snap-gene-0.2-mRNA-1">
    <property type="protein sequence ID" value="maker-unitig_44318-snap-gene-0.2-mRNA-1"/>
    <property type="gene ID" value="maker-unitig_44318-snap-gene-0.2"/>
</dbReference>
<dbReference type="PANTHER" id="PTHR11908">
    <property type="entry name" value="XANTHINE DEHYDROGENASE"/>
    <property type="match status" value="1"/>
</dbReference>
<dbReference type="Pfam" id="PF20256">
    <property type="entry name" value="MoCoBD_2"/>
    <property type="match status" value="1"/>
</dbReference>